<evidence type="ECO:0000313" key="4">
    <source>
        <dbReference type="RefSeq" id="XP_010484207.1"/>
    </source>
</evidence>
<keyword evidence="3" id="KW-1185">Reference proteome</keyword>
<reference evidence="3" key="1">
    <citation type="journal article" date="2014" name="Nat. Commun.">
        <title>The emerging biofuel crop Camelina sativa retains a highly undifferentiated hexaploid genome structure.</title>
        <authorList>
            <person name="Kagale S."/>
            <person name="Koh C."/>
            <person name="Nixon J."/>
            <person name="Bollina V."/>
            <person name="Clarke W.E."/>
            <person name="Tuteja R."/>
            <person name="Spillane C."/>
            <person name="Robinson S.J."/>
            <person name="Links M.G."/>
            <person name="Clarke C."/>
            <person name="Higgins E.E."/>
            <person name="Huebert T."/>
            <person name="Sharpe A.G."/>
            <person name="Parkin I.A."/>
        </authorList>
    </citation>
    <scope>NUCLEOTIDE SEQUENCE [LARGE SCALE GENOMIC DNA]</scope>
    <source>
        <strain evidence="3">cv. DH55</strain>
    </source>
</reference>
<dbReference type="Proteomes" id="UP000694864">
    <property type="component" value="Chromosome 18"/>
</dbReference>
<evidence type="ECO:0000313" key="3">
    <source>
        <dbReference type="Proteomes" id="UP000694864"/>
    </source>
</evidence>
<organism evidence="3 4">
    <name type="scientific">Camelina sativa</name>
    <name type="common">False flax</name>
    <name type="synonym">Myagrum sativum</name>
    <dbReference type="NCBI Taxonomy" id="90675"/>
    <lineage>
        <taxon>Eukaryota</taxon>
        <taxon>Viridiplantae</taxon>
        <taxon>Streptophyta</taxon>
        <taxon>Embryophyta</taxon>
        <taxon>Tracheophyta</taxon>
        <taxon>Spermatophyta</taxon>
        <taxon>Magnoliopsida</taxon>
        <taxon>eudicotyledons</taxon>
        <taxon>Gunneridae</taxon>
        <taxon>Pentapetalae</taxon>
        <taxon>rosids</taxon>
        <taxon>malvids</taxon>
        <taxon>Brassicales</taxon>
        <taxon>Brassicaceae</taxon>
        <taxon>Camelineae</taxon>
        <taxon>Camelina</taxon>
    </lineage>
</organism>
<reference evidence="4" key="2">
    <citation type="submission" date="2025-08" db="UniProtKB">
        <authorList>
            <consortium name="RefSeq"/>
        </authorList>
    </citation>
    <scope>IDENTIFICATION</scope>
    <source>
        <tissue evidence="4">Leaf</tissue>
    </source>
</reference>
<sequence>MPPSEVERRESLIREPSPSPIIVDSKKDDVEDFLDDVERDAMEWKKNNEDLAKVDLDWTEEEAVASGWDPSALYMEEDDLLGIPMLKFTMCGYMWKLRTLVKRISAISHCLSTGSLAFALHSEKSILEVRRNLFQVFSQVHKELGNTIPSLSVLPGSYPSRLSSCPTCYHPFQGPLVYVRNPNTEFVLLQRQRVSKWLTMWQWSVILHYERPPSVGQLFIFRTCCPLLLSSQCYGFKPSLRACLLYGLRLLIVVYFILMCKFIGV</sequence>
<name>A0ABM0XD98_CAMSA</name>
<dbReference type="GeneID" id="104762588"/>
<feature type="region of interest" description="Disordered" evidence="1">
    <location>
        <begin position="1"/>
        <end position="24"/>
    </location>
</feature>
<proteinExistence type="predicted"/>
<keyword evidence="2" id="KW-0812">Transmembrane</keyword>
<feature type="transmembrane region" description="Helical" evidence="2">
    <location>
        <begin position="244"/>
        <end position="264"/>
    </location>
</feature>
<accession>A0ABM0XD98</accession>
<evidence type="ECO:0000256" key="2">
    <source>
        <dbReference type="SAM" id="Phobius"/>
    </source>
</evidence>
<keyword evidence="2" id="KW-0472">Membrane</keyword>
<protein>
    <submittedName>
        <fullName evidence="4">Uncharacterized protein LOC104762588</fullName>
    </submittedName>
</protein>
<evidence type="ECO:0000256" key="1">
    <source>
        <dbReference type="SAM" id="MobiDB-lite"/>
    </source>
</evidence>
<keyword evidence="2" id="KW-1133">Transmembrane helix</keyword>
<gene>
    <name evidence="4" type="primary">LOC104762588</name>
</gene>
<feature type="compositionally biased region" description="Basic and acidic residues" evidence="1">
    <location>
        <begin position="1"/>
        <end position="13"/>
    </location>
</feature>
<dbReference type="RefSeq" id="XP_010484207.1">
    <property type="nucleotide sequence ID" value="XM_010485905.2"/>
</dbReference>